<dbReference type="Gene3D" id="1.10.30.20">
    <property type="entry name" value="Bacterial XPD DNA helicase, FeS cluster domain"/>
    <property type="match status" value="1"/>
</dbReference>
<evidence type="ECO:0000259" key="14">
    <source>
        <dbReference type="PROSITE" id="PS51193"/>
    </source>
</evidence>
<dbReference type="PANTHER" id="PTHR11472:SF34">
    <property type="entry name" value="REGULATOR OF TELOMERE ELONGATION HELICASE 1"/>
    <property type="match status" value="1"/>
</dbReference>
<keyword evidence="7" id="KW-0067">ATP-binding</keyword>
<evidence type="ECO:0000256" key="6">
    <source>
        <dbReference type="ARBA" id="ARBA00022806"/>
    </source>
</evidence>
<reference evidence="15" key="1">
    <citation type="journal article" date="2021" name="PeerJ">
        <title>Extensive microbial diversity within the chicken gut microbiome revealed by metagenomics and culture.</title>
        <authorList>
            <person name="Gilroy R."/>
            <person name="Ravi A."/>
            <person name="Getino M."/>
            <person name="Pursley I."/>
            <person name="Horton D.L."/>
            <person name="Alikhan N.F."/>
            <person name="Baker D."/>
            <person name="Gharbi K."/>
            <person name="Hall N."/>
            <person name="Watson M."/>
            <person name="Adriaenssens E.M."/>
            <person name="Foster-Nyarko E."/>
            <person name="Jarju S."/>
            <person name="Secka A."/>
            <person name="Antonio M."/>
            <person name="Oren A."/>
            <person name="Chaudhuri R.R."/>
            <person name="La Ragione R."/>
            <person name="Hildebrand F."/>
            <person name="Pallen M.J."/>
        </authorList>
    </citation>
    <scope>NUCLEOTIDE SEQUENCE</scope>
    <source>
        <strain evidence="15">ChiGjej4B4-12881</strain>
    </source>
</reference>
<evidence type="ECO:0000256" key="2">
    <source>
        <dbReference type="ARBA" id="ARBA00022723"/>
    </source>
</evidence>
<evidence type="ECO:0000256" key="13">
    <source>
        <dbReference type="ARBA" id="ARBA00038058"/>
    </source>
</evidence>
<dbReference type="Pfam" id="PF13307">
    <property type="entry name" value="Helicase_C_2"/>
    <property type="match status" value="1"/>
</dbReference>
<dbReference type="GO" id="GO:0051539">
    <property type="term" value="F:4 iron, 4 sulfur cluster binding"/>
    <property type="evidence" value="ECO:0007669"/>
    <property type="project" value="UniProtKB-KW"/>
</dbReference>
<dbReference type="Pfam" id="PF00270">
    <property type="entry name" value="DEAD"/>
    <property type="match status" value="1"/>
</dbReference>
<dbReference type="GO" id="GO:0003677">
    <property type="term" value="F:DNA binding"/>
    <property type="evidence" value="ECO:0007669"/>
    <property type="project" value="UniProtKB-KW"/>
</dbReference>
<reference evidence="15" key="2">
    <citation type="submission" date="2021-04" db="EMBL/GenBank/DDBJ databases">
        <authorList>
            <person name="Gilroy R."/>
        </authorList>
    </citation>
    <scope>NUCLEOTIDE SEQUENCE</scope>
    <source>
        <strain evidence="15">ChiGjej4B4-12881</strain>
    </source>
</reference>
<evidence type="ECO:0000256" key="11">
    <source>
        <dbReference type="ARBA" id="ARBA00023204"/>
    </source>
</evidence>
<dbReference type="InterPro" id="IPR011545">
    <property type="entry name" value="DEAD/DEAH_box_helicase_dom"/>
</dbReference>
<dbReference type="PANTHER" id="PTHR11472">
    <property type="entry name" value="DNA REPAIR DEAD HELICASE RAD3/XP-D SUBFAMILY MEMBER"/>
    <property type="match status" value="1"/>
</dbReference>
<dbReference type="GO" id="GO:0046872">
    <property type="term" value="F:metal ion binding"/>
    <property type="evidence" value="ECO:0007669"/>
    <property type="project" value="UniProtKB-KW"/>
</dbReference>
<gene>
    <name evidence="15" type="ORF">IAA28_09645</name>
</gene>
<dbReference type="Pfam" id="PF06733">
    <property type="entry name" value="DEAD_2"/>
    <property type="match status" value="1"/>
</dbReference>
<dbReference type="Gene3D" id="1.10.275.40">
    <property type="match status" value="1"/>
</dbReference>
<dbReference type="PROSITE" id="PS51193">
    <property type="entry name" value="HELICASE_ATP_BIND_2"/>
    <property type="match status" value="1"/>
</dbReference>
<dbReference type="InterPro" id="IPR027417">
    <property type="entry name" value="P-loop_NTPase"/>
</dbReference>
<dbReference type="InterPro" id="IPR010614">
    <property type="entry name" value="RAD3-like_helicase_DEAD"/>
</dbReference>
<dbReference type="InterPro" id="IPR014013">
    <property type="entry name" value="Helic_SF1/SF2_ATP-bd_DinG/Rad3"/>
</dbReference>
<evidence type="ECO:0000256" key="4">
    <source>
        <dbReference type="ARBA" id="ARBA00022763"/>
    </source>
</evidence>
<evidence type="ECO:0000256" key="7">
    <source>
        <dbReference type="ARBA" id="ARBA00022840"/>
    </source>
</evidence>
<dbReference type="EMBL" id="DXEU01000178">
    <property type="protein sequence ID" value="HIX53054.1"/>
    <property type="molecule type" value="Genomic_DNA"/>
</dbReference>
<dbReference type="SUPFAM" id="SSF52540">
    <property type="entry name" value="P-loop containing nucleoside triphosphate hydrolases"/>
    <property type="match status" value="2"/>
</dbReference>
<dbReference type="GO" id="GO:0006281">
    <property type="term" value="P:DNA repair"/>
    <property type="evidence" value="ECO:0007669"/>
    <property type="project" value="UniProtKB-KW"/>
</dbReference>
<keyword evidence="11" id="KW-0234">DNA repair</keyword>
<keyword evidence="5" id="KW-0378">Hydrolase</keyword>
<dbReference type="SMART" id="SM00488">
    <property type="entry name" value="DEXDc2"/>
    <property type="match status" value="1"/>
</dbReference>
<organism evidence="15 16">
    <name type="scientific">Candidatus Lachnoclostridium stercoripullorum</name>
    <dbReference type="NCBI Taxonomy" id="2838635"/>
    <lineage>
        <taxon>Bacteria</taxon>
        <taxon>Bacillati</taxon>
        <taxon>Bacillota</taxon>
        <taxon>Clostridia</taxon>
        <taxon>Lachnospirales</taxon>
        <taxon>Lachnospiraceae</taxon>
    </lineage>
</organism>
<evidence type="ECO:0000256" key="5">
    <source>
        <dbReference type="ARBA" id="ARBA00022801"/>
    </source>
</evidence>
<comment type="similarity">
    <text evidence="13">Belongs to the helicase family. DinG subfamily.</text>
</comment>
<dbReference type="InterPro" id="IPR042493">
    <property type="entry name" value="XPD_DNA_FeS"/>
</dbReference>
<keyword evidence="9" id="KW-0411">Iron-sulfur</keyword>
<keyword evidence="3" id="KW-0547">Nucleotide-binding</keyword>
<dbReference type="GO" id="GO:0003678">
    <property type="term" value="F:DNA helicase activity"/>
    <property type="evidence" value="ECO:0007669"/>
    <property type="project" value="InterPro"/>
</dbReference>
<dbReference type="InterPro" id="IPR006554">
    <property type="entry name" value="Helicase-like_DEXD_c2"/>
</dbReference>
<evidence type="ECO:0000313" key="16">
    <source>
        <dbReference type="Proteomes" id="UP000886780"/>
    </source>
</evidence>
<dbReference type="GO" id="GO:0005524">
    <property type="term" value="F:ATP binding"/>
    <property type="evidence" value="ECO:0007669"/>
    <property type="project" value="UniProtKB-KW"/>
</dbReference>
<dbReference type="InterPro" id="IPR045028">
    <property type="entry name" value="DinG/Rad3-like"/>
</dbReference>
<keyword evidence="2" id="KW-0479">Metal-binding</keyword>
<evidence type="ECO:0000256" key="9">
    <source>
        <dbReference type="ARBA" id="ARBA00023014"/>
    </source>
</evidence>
<keyword evidence="12" id="KW-0413">Isomerase</keyword>
<comment type="caution">
    <text evidence="15">The sequence shown here is derived from an EMBL/GenBank/DDBJ whole genome shotgun (WGS) entry which is preliminary data.</text>
</comment>
<dbReference type="SMART" id="SM00491">
    <property type="entry name" value="HELICc2"/>
    <property type="match status" value="1"/>
</dbReference>
<keyword evidence="4" id="KW-0227">DNA damage</keyword>
<proteinExistence type="inferred from homology"/>
<evidence type="ECO:0000256" key="12">
    <source>
        <dbReference type="ARBA" id="ARBA00023235"/>
    </source>
</evidence>
<dbReference type="GO" id="GO:0016818">
    <property type="term" value="F:hydrolase activity, acting on acid anhydrides, in phosphorus-containing anhydrides"/>
    <property type="evidence" value="ECO:0007669"/>
    <property type="project" value="InterPro"/>
</dbReference>
<keyword evidence="6 15" id="KW-0347">Helicase</keyword>
<keyword evidence="8" id="KW-0408">Iron</keyword>
<dbReference type="Gene3D" id="3.40.50.300">
    <property type="entry name" value="P-loop containing nucleotide triphosphate hydrolases"/>
    <property type="match status" value="2"/>
</dbReference>
<evidence type="ECO:0000256" key="8">
    <source>
        <dbReference type="ARBA" id="ARBA00023004"/>
    </source>
</evidence>
<evidence type="ECO:0000256" key="1">
    <source>
        <dbReference type="ARBA" id="ARBA00022485"/>
    </source>
</evidence>
<feature type="domain" description="Helicase ATP-binding" evidence="14">
    <location>
        <begin position="179"/>
        <end position="431"/>
    </location>
</feature>
<dbReference type="InterPro" id="IPR011604">
    <property type="entry name" value="PDDEXK-like_dom_sf"/>
</dbReference>
<name>A0A9D1W5N0_9FIRM</name>
<accession>A0A9D1W5N0</accession>
<keyword evidence="10" id="KW-0238">DNA-binding</keyword>
<evidence type="ECO:0000313" key="15">
    <source>
        <dbReference type="EMBL" id="HIX53054.1"/>
    </source>
</evidence>
<dbReference type="Gene3D" id="3.90.320.10">
    <property type="match status" value="1"/>
</dbReference>
<sequence>MITISVRNLVEFVLRSGDLDNRRTSQADRDAMQAGSRIHRKIQKQMGAGYQAEVKLSCQIEEEEFTFQVEGRADGILTEPSGVTIDEIKGVYRSLVHMEGPDPVHLAQAMCYAYFYSRDRELPSIGVQVTYCNMETEEIRRFREERTYEELEEWFRGLIHEYVKWARYLYLHTLRRQESIRDLAFPYPYREGQRELAAAVYRSIARGRNLYIQAATGIGKTLSVVYPALKAVGEGLGDKVFYLTAKTITRTVAEETFSILRERGLYFTSVTVTAKEKLCILEKPDCNPAACPRAAGHFDRVNDAVYDIIHRERAITREVILRYAEEYQVCPFEFCLDITDWCDGIICDYNYVFDPNVRLKRYFGERAKGEYLFLVDEAHNLVSRAREMYSAALVKEDVLAARRLAKEVSPRLARALDRCNRVLLEMKRECGGWEILESVAPLVQTVMGVGGELEELLEEQPAFPGREELLEFYFQVRDFSMIYELTDECYRMYSQIREDGSFMVRLFCVNPSANLSACLEQGNAAVFFSATLLPVNYYKELLTGNREEYAVYASSPFPRENRLLIIGADVSSRYTRRNLREYGRIAEYIEKIVMGRAGNYMVFFPSYQYMEQVAGVLEERNVPFQWICQKSHMGEREREEFLARFEERRDVPFAALCVLGGLFSEGIDLKEERLIGAVIVGTGLPQVNVEQEILKGYFDGEERRGFDFAYQYPGMNKVLQAAGRVIRTAGDRGVIALLDERFLYGSSRSLFPREWEDARVVNLRTVEETVREFWEGTDEHQN</sequence>
<evidence type="ECO:0000256" key="10">
    <source>
        <dbReference type="ARBA" id="ARBA00023125"/>
    </source>
</evidence>
<dbReference type="AlphaFoldDB" id="A0A9D1W5N0"/>
<evidence type="ECO:0000256" key="3">
    <source>
        <dbReference type="ARBA" id="ARBA00022741"/>
    </source>
</evidence>
<dbReference type="Proteomes" id="UP000886780">
    <property type="component" value="Unassembled WGS sequence"/>
</dbReference>
<dbReference type="InterPro" id="IPR006555">
    <property type="entry name" value="ATP-dep_Helicase_C"/>
</dbReference>
<keyword evidence="1" id="KW-0004">4Fe-4S</keyword>
<protein>
    <submittedName>
        <fullName evidence="15">ATP-dependent DNA helicase</fullName>
    </submittedName>
</protein>